<protein>
    <submittedName>
        <fullName evidence="2">Uncharacterized protein</fullName>
    </submittedName>
</protein>
<dbReference type="Proteomes" id="UP001281003">
    <property type="component" value="Unassembled WGS sequence"/>
</dbReference>
<organism evidence="2 3">
    <name type="scientific">Sordaria brevicollis</name>
    <dbReference type="NCBI Taxonomy" id="83679"/>
    <lineage>
        <taxon>Eukaryota</taxon>
        <taxon>Fungi</taxon>
        <taxon>Dikarya</taxon>
        <taxon>Ascomycota</taxon>
        <taxon>Pezizomycotina</taxon>
        <taxon>Sordariomycetes</taxon>
        <taxon>Sordariomycetidae</taxon>
        <taxon>Sordariales</taxon>
        <taxon>Sordariaceae</taxon>
        <taxon>Sordaria</taxon>
    </lineage>
</organism>
<reference evidence="2" key="1">
    <citation type="journal article" date="2023" name="Mol. Phylogenet. Evol.">
        <title>Genome-scale phylogeny and comparative genomics of the fungal order Sordariales.</title>
        <authorList>
            <person name="Hensen N."/>
            <person name="Bonometti L."/>
            <person name="Westerberg I."/>
            <person name="Brannstrom I.O."/>
            <person name="Guillou S."/>
            <person name="Cros-Aarteil S."/>
            <person name="Calhoun S."/>
            <person name="Haridas S."/>
            <person name="Kuo A."/>
            <person name="Mondo S."/>
            <person name="Pangilinan J."/>
            <person name="Riley R."/>
            <person name="LaButti K."/>
            <person name="Andreopoulos B."/>
            <person name="Lipzen A."/>
            <person name="Chen C."/>
            <person name="Yan M."/>
            <person name="Daum C."/>
            <person name="Ng V."/>
            <person name="Clum A."/>
            <person name="Steindorff A."/>
            <person name="Ohm R.A."/>
            <person name="Martin F."/>
            <person name="Silar P."/>
            <person name="Natvig D.O."/>
            <person name="Lalanne C."/>
            <person name="Gautier V."/>
            <person name="Ament-Velasquez S.L."/>
            <person name="Kruys A."/>
            <person name="Hutchinson M.I."/>
            <person name="Powell A.J."/>
            <person name="Barry K."/>
            <person name="Miller A.N."/>
            <person name="Grigoriev I.V."/>
            <person name="Debuchy R."/>
            <person name="Gladieux P."/>
            <person name="Hiltunen Thoren M."/>
            <person name="Johannesson H."/>
        </authorList>
    </citation>
    <scope>NUCLEOTIDE SEQUENCE</scope>
    <source>
        <strain evidence="2">FGSC 1904</strain>
    </source>
</reference>
<keyword evidence="3" id="KW-1185">Reference proteome</keyword>
<sequence>MAQCPLKWESKSRRFLDKASMGFCVGWGTRARESDVFSAIRNACILLPNLLAKGGSRETAWILYGFKPGLACNSFHFQVSTTLLSIQNSICNRCSSHRISDTVLTVATRNKDGRHWKVNSKTTSNQAFRNPPSRIQQHCGRYCSPKKKKKTKTAGSAGSGRAAPRSKAQKKPKPEHSGHWMASSLFFFFFFFQFHSRLSSLSSLSSYRPNTRPSSAPHRLIFLFVGASLASQRQPHFVTCCCFAWMVECARVVLPIISCCRRPWIGAVVMDAGCRLSFISLAFWMVCVI</sequence>
<evidence type="ECO:0000313" key="2">
    <source>
        <dbReference type="EMBL" id="KAK3400359.1"/>
    </source>
</evidence>
<dbReference type="EMBL" id="JAUTDP010000004">
    <property type="protein sequence ID" value="KAK3400359.1"/>
    <property type="molecule type" value="Genomic_DNA"/>
</dbReference>
<gene>
    <name evidence="2" type="ORF">B0T20DRAFT_182748</name>
</gene>
<reference evidence="2" key="2">
    <citation type="submission" date="2023-07" db="EMBL/GenBank/DDBJ databases">
        <authorList>
            <consortium name="Lawrence Berkeley National Laboratory"/>
            <person name="Haridas S."/>
            <person name="Hensen N."/>
            <person name="Bonometti L."/>
            <person name="Westerberg I."/>
            <person name="Brannstrom I.O."/>
            <person name="Guillou S."/>
            <person name="Cros-Aarteil S."/>
            <person name="Calhoun S."/>
            <person name="Kuo A."/>
            <person name="Mondo S."/>
            <person name="Pangilinan J."/>
            <person name="Riley R."/>
            <person name="LaButti K."/>
            <person name="Andreopoulos B."/>
            <person name="Lipzen A."/>
            <person name="Chen C."/>
            <person name="Yanf M."/>
            <person name="Daum C."/>
            <person name="Ng V."/>
            <person name="Clum A."/>
            <person name="Steindorff A."/>
            <person name="Ohm R."/>
            <person name="Martin F."/>
            <person name="Silar P."/>
            <person name="Natvig D."/>
            <person name="Lalanne C."/>
            <person name="Gautier V."/>
            <person name="Ament-velasquez S.L."/>
            <person name="Kruys A."/>
            <person name="Hutchinson M.I."/>
            <person name="Powell A.J."/>
            <person name="Barry K."/>
            <person name="Miller A.N."/>
            <person name="Grigoriev I.V."/>
            <person name="Debuchy R."/>
            <person name="Gladieux P."/>
            <person name="Thoren M.H."/>
            <person name="Johannesson H."/>
        </authorList>
    </citation>
    <scope>NUCLEOTIDE SEQUENCE</scope>
    <source>
        <strain evidence="2">FGSC 1904</strain>
    </source>
</reference>
<dbReference type="AlphaFoldDB" id="A0AAE0UEE1"/>
<feature type="compositionally biased region" description="Low complexity" evidence="1">
    <location>
        <begin position="153"/>
        <end position="166"/>
    </location>
</feature>
<feature type="region of interest" description="Disordered" evidence="1">
    <location>
        <begin position="116"/>
        <end position="176"/>
    </location>
</feature>
<name>A0AAE0UEE1_SORBR</name>
<evidence type="ECO:0000313" key="3">
    <source>
        <dbReference type="Proteomes" id="UP001281003"/>
    </source>
</evidence>
<accession>A0AAE0UEE1</accession>
<comment type="caution">
    <text evidence="2">The sequence shown here is derived from an EMBL/GenBank/DDBJ whole genome shotgun (WGS) entry which is preliminary data.</text>
</comment>
<feature type="compositionally biased region" description="Polar residues" evidence="1">
    <location>
        <begin position="119"/>
        <end position="136"/>
    </location>
</feature>
<evidence type="ECO:0000256" key="1">
    <source>
        <dbReference type="SAM" id="MobiDB-lite"/>
    </source>
</evidence>
<proteinExistence type="predicted"/>